<evidence type="ECO:0000313" key="1">
    <source>
        <dbReference type="EMBL" id="GFY65871.1"/>
    </source>
</evidence>
<name>A0A8X7CGK4_9ARAC</name>
<protein>
    <submittedName>
        <fullName evidence="1">Uncharacterized protein</fullName>
    </submittedName>
</protein>
<comment type="caution">
    <text evidence="1">The sequence shown here is derived from an EMBL/GenBank/DDBJ whole genome shotgun (WGS) entry which is preliminary data.</text>
</comment>
<dbReference type="Proteomes" id="UP000886998">
    <property type="component" value="Unassembled WGS sequence"/>
</dbReference>
<dbReference type="EMBL" id="BMAV01015736">
    <property type="protein sequence ID" value="GFY65871.1"/>
    <property type="molecule type" value="Genomic_DNA"/>
</dbReference>
<keyword evidence="2" id="KW-1185">Reference proteome</keyword>
<gene>
    <name evidence="1" type="ORF">TNIN_137011</name>
</gene>
<evidence type="ECO:0000313" key="2">
    <source>
        <dbReference type="Proteomes" id="UP000886998"/>
    </source>
</evidence>
<organism evidence="1 2">
    <name type="scientific">Trichonephila inaurata madagascariensis</name>
    <dbReference type="NCBI Taxonomy" id="2747483"/>
    <lineage>
        <taxon>Eukaryota</taxon>
        <taxon>Metazoa</taxon>
        <taxon>Ecdysozoa</taxon>
        <taxon>Arthropoda</taxon>
        <taxon>Chelicerata</taxon>
        <taxon>Arachnida</taxon>
        <taxon>Araneae</taxon>
        <taxon>Araneomorphae</taxon>
        <taxon>Entelegynae</taxon>
        <taxon>Araneoidea</taxon>
        <taxon>Nephilidae</taxon>
        <taxon>Trichonephila</taxon>
        <taxon>Trichonephila inaurata</taxon>
    </lineage>
</organism>
<accession>A0A8X7CGK4</accession>
<proteinExistence type="predicted"/>
<dbReference type="AlphaFoldDB" id="A0A8X7CGK4"/>
<sequence>MTVDRIVFIGNGTNLDKMASFRFSIVALTEICVSDLRSGRICKGGGYPFHCCVRSSDDEISNEIIVIGRSCSETALSLNILSSVLSNIYPSLVFISELSLKIMPT</sequence>
<reference evidence="1" key="1">
    <citation type="submission" date="2020-08" db="EMBL/GenBank/DDBJ databases">
        <title>Multicomponent nature underlies the extraordinary mechanical properties of spider dragline silk.</title>
        <authorList>
            <person name="Kono N."/>
            <person name="Nakamura H."/>
            <person name="Mori M."/>
            <person name="Yoshida Y."/>
            <person name="Ohtoshi R."/>
            <person name="Malay A.D."/>
            <person name="Moran D.A.P."/>
            <person name="Tomita M."/>
            <person name="Numata K."/>
            <person name="Arakawa K."/>
        </authorList>
    </citation>
    <scope>NUCLEOTIDE SEQUENCE</scope>
</reference>